<sequence>PYWRGAHGCWRGAYGASVAGKGPLALGITGREPMALDVTGETKVASYKAALGLQCAGQGLVGADIALGDTRLGFSQA</sequence>
<protein>
    <submittedName>
        <fullName evidence="1">Uncharacterized protein</fullName>
    </submittedName>
</protein>
<dbReference type="AlphaFoldDB" id="A0ABC8QQL3"/>
<proteinExistence type="predicted"/>
<gene>
    <name evidence="1" type="ORF">ILEXP_LOCUS677</name>
</gene>
<name>A0ABC8QQL3_9AQUA</name>
<reference evidence="1 2" key="1">
    <citation type="submission" date="2024-02" db="EMBL/GenBank/DDBJ databases">
        <authorList>
            <person name="Vignale AGUSTIN F."/>
            <person name="Sosa J E."/>
            <person name="Modenutti C."/>
        </authorList>
    </citation>
    <scope>NUCLEOTIDE SEQUENCE [LARGE SCALE GENOMIC DNA]</scope>
</reference>
<comment type="caution">
    <text evidence="1">The sequence shown here is derived from an EMBL/GenBank/DDBJ whole genome shotgun (WGS) entry which is preliminary data.</text>
</comment>
<evidence type="ECO:0000313" key="2">
    <source>
        <dbReference type="Proteomes" id="UP001642360"/>
    </source>
</evidence>
<organism evidence="1 2">
    <name type="scientific">Ilex paraguariensis</name>
    <name type="common">yerba mate</name>
    <dbReference type="NCBI Taxonomy" id="185542"/>
    <lineage>
        <taxon>Eukaryota</taxon>
        <taxon>Viridiplantae</taxon>
        <taxon>Streptophyta</taxon>
        <taxon>Embryophyta</taxon>
        <taxon>Tracheophyta</taxon>
        <taxon>Spermatophyta</taxon>
        <taxon>Magnoliopsida</taxon>
        <taxon>eudicotyledons</taxon>
        <taxon>Gunneridae</taxon>
        <taxon>Pentapetalae</taxon>
        <taxon>asterids</taxon>
        <taxon>campanulids</taxon>
        <taxon>Aquifoliales</taxon>
        <taxon>Aquifoliaceae</taxon>
        <taxon>Ilex</taxon>
    </lineage>
</organism>
<keyword evidence="2" id="KW-1185">Reference proteome</keyword>
<dbReference type="EMBL" id="CAUOFW020000159">
    <property type="protein sequence ID" value="CAK9133757.1"/>
    <property type="molecule type" value="Genomic_DNA"/>
</dbReference>
<accession>A0ABC8QQL3</accession>
<feature type="non-terminal residue" evidence="1">
    <location>
        <position position="1"/>
    </location>
</feature>
<evidence type="ECO:0000313" key="1">
    <source>
        <dbReference type="EMBL" id="CAK9133757.1"/>
    </source>
</evidence>
<dbReference type="Proteomes" id="UP001642360">
    <property type="component" value="Unassembled WGS sequence"/>
</dbReference>